<keyword evidence="1" id="KW-1133">Transmembrane helix</keyword>
<keyword evidence="1" id="KW-0812">Transmembrane</keyword>
<comment type="caution">
    <text evidence="2">The sequence shown here is derived from an EMBL/GenBank/DDBJ whole genome shotgun (WGS) entry which is preliminary data.</text>
</comment>
<dbReference type="AlphaFoldDB" id="A0A511B428"/>
<name>A0A511B428_9PROT</name>
<proteinExistence type="predicted"/>
<keyword evidence="3" id="KW-1185">Reference proteome</keyword>
<evidence type="ECO:0008006" key="4">
    <source>
        <dbReference type="Google" id="ProtNLM"/>
    </source>
</evidence>
<dbReference type="Gene3D" id="2.60.120.10">
    <property type="entry name" value="Jelly Rolls"/>
    <property type="match status" value="2"/>
</dbReference>
<protein>
    <recommendedName>
        <fullName evidence="4">Cupin 2 conserved barrel domain-containing protein</fullName>
    </recommendedName>
</protein>
<organism evidence="2 3">
    <name type="scientific">Gluconobacter kanchanaburiensis NBRC 103587</name>
    <dbReference type="NCBI Taxonomy" id="1307948"/>
    <lineage>
        <taxon>Bacteria</taxon>
        <taxon>Pseudomonadati</taxon>
        <taxon>Pseudomonadota</taxon>
        <taxon>Alphaproteobacteria</taxon>
        <taxon>Acetobacterales</taxon>
        <taxon>Acetobacteraceae</taxon>
        <taxon>Gluconobacter</taxon>
    </lineage>
</organism>
<dbReference type="InterPro" id="IPR014710">
    <property type="entry name" value="RmlC-like_jellyroll"/>
</dbReference>
<evidence type="ECO:0000256" key="1">
    <source>
        <dbReference type="SAM" id="Phobius"/>
    </source>
</evidence>
<feature type="transmembrane region" description="Helical" evidence="1">
    <location>
        <begin position="55"/>
        <end position="74"/>
    </location>
</feature>
<accession>A0A511B428</accession>
<reference evidence="2 3" key="1">
    <citation type="submission" date="2019-07" db="EMBL/GenBank/DDBJ databases">
        <title>Whole genome shotgun sequence of Gluconobacter kanchanaburiensis NBRC 103587.</title>
        <authorList>
            <person name="Hosoyama A."/>
            <person name="Uohara A."/>
            <person name="Ohji S."/>
            <person name="Ichikawa N."/>
        </authorList>
    </citation>
    <scope>NUCLEOTIDE SEQUENCE [LARGE SCALE GENOMIC DNA]</scope>
    <source>
        <strain evidence="2 3">NBRC 103587</strain>
    </source>
</reference>
<dbReference type="Proteomes" id="UP000321079">
    <property type="component" value="Unassembled WGS sequence"/>
</dbReference>
<sequence length="287" mass="31827">MIETSIQLCRPYSWGGFCEWILGMGYRGASKKMASHVNDETNINGSRIMNINGRYSLVLFLALYLSSVGCGYAFPSKGPDGEPVVETKDEPLHHVIYETKDVRVMRVLLLPGVRTMWHEQHLDYVNTHISGSPVKVEYIGQPVKYAVMETGHIRFGPHQGKSEVDRITNTGTTLNHQIAFEIKKNGPQGFGAGDRSDVKGFKLALDKPTVYGWHVELKPGESTGVYTVKGPGVRVVFKGNRIISTKKNSTVTQITTQDADAFLIDPGTYVITNGGSEDLVFNEYELK</sequence>
<evidence type="ECO:0000313" key="2">
    <source>
        <dbReference type="EMBL" id="GEK95185.1"/>
    </source>
</evidence>
<evidence type="ECO:0000313" key="3">
    <source>
        <dbReference type="Proteomes" id="UP000321079"/>
    </source>
</evidence>
<dbReference type="RefSeq" id="WP_208653385.1">
    <property type="nucleotide sequence ID" value="NZ_BARK01000001.1"/>
</dbReference>
<keyword evidence="1" id="KW-0472">Membrane</keyword>
<gene>
    <name evidence="2" type="ORF">GKA01_03820</name>
</gene>
<dbReference type="EMBL" id="BJVA01000002">
    <property type="protein sequence ID" value="GEK95185.1"/>
    <property type="molecule type" value="Genomic_DNA"/>
</dbReference>